<organism evidence="1 2">
    <name type="scientific">Elysia marginata</name>
    <dbReference type="NCBI Taxonomy" id="1093978"/>
    <lineage>
        <taxon>Eukaryota</taxon>
        <taxon>Metazoa</taxon>
        <taxon>Spiralia</taxon>
        <taxon>Lophotrochozoa</taxon>
        <taxon>Mollusca</taxon>
        <taxon>Gastropoda</taxon>
        <taxon>Heterobranchia</taxon>
        <taxon>Euthyneura</taxon>
        <taxon>Panpulmonata</taxon>
        <taxon>Sacoglossa</taxon>
        <taxon>Placobranchoidea</taxon>
        <taxon>Plakobranchidae</taxon>
        <taxon>Elysia</taxon>
    </lineage>
</organism>
<sequence>MASMNLATVMKNMTQEFIADFVPPDDMEDLMTRDDRDLEEILQIPLDDVHASVVFRKVEREMGNFSLMDMEHHNVSDKRAYKKLFRKGATTEELERELPRGAKLLSSMDEMKENLGKASQKKMKTVYTKVKESLRLDVRRTTEVCVDDTMTEDMAPFFTQASEDDLNKLAPDSRGKILKAIGSDQVKSEDEEAQPGEYVEGMTRKKLNSFLNVQLKTKGMDVKSKLSVDDVSEAGPYLFCGMDKAQEEKLSADVVKEFLHVFETCVQLEQSVRQSLAQRAIQAAGGVDGLLEKPSVAKDLGTMLAYADLTELDNLDQAGNTVSPRFNLFCFCHCL</sequence>
<accession>A0AAV4GSF2</accession>
<evidence type="ECO:0000313" key="1">
    <source>
        <dbReference type="EMBL" id="GFR87828.1"/>
    </source>
</evidence>
<comment type="caution">
    <text evidence="1">The sequence shown here is derived from an EMBL/GenBank/DDBJ whole genome shotgun (WGS) entry which is preliminary data.</text>
</comment>
<dbReference type="AlphaFoldDB" id="A0AAV4GSF2"/>
<reference evidence="1 2" key="1">
    <citation type="journal article" date="2021" name="Elife">
        <title>Chloroplast acquisition without the gene transfer in kleptoplastic sea slugs, Plakobranchus ocellatus.</title>
        <authorList>
            <person name="Maeda T."/>
            <person name="Takahashi S."/>
            <person name="Yoshida T."/>
            <person name="Shimamura S."/>
            <person name="Takaki Y."/>
            <person name="Nagai Y."/>
            <person name="Toyoda A."/>
            <person name="Suzuki Y."/>
            <person name="Arimoto A."/>
            <person name="Ishii H."/>
            <person name="Satoh N."/>
            <person name="Nishiyama T."/>
            <person name="Hasebe M."/>
            <person name="Maruyama T."/>
            <person name="Minagawa J."/>
            <person name="Obokata J."/>
            <person name="Shigenobu S."/>
        </authorList>
    </citation>
    <scope>NUCLEOTIDE SEQUENCE [LARGE SCALE GENOMIC DNA]</scope>
</reference>
<dbReference type="EMBL" id="BMAT01012198">
    <property type="protein sequence ID" value="GFR87828.1"/>
    <property type="molecule type" value="Genomic_DNA"/>
</dbReference>
<name>A0AAV4GSF2_9GAST</name>
<keyword evidence="2" id="KW-1185">Reference proteome</keyword>
<protein>
    <submittedName>
        <fullName evidence="1">Uncharacterized protein</fullName>
    </submittedName>
</protein>
<gene>
    <name evidence="1" type="ORF">ElyMa_006086300</name>
</gene>
<proteinExistence type="predicted"/>
<dbReference type="Proteomes" id="UP000762676">
    <property type="component" value="Unassembled WGS sequence"/>
</dbReference>
<evidence type="ECO:0000313" key="2">
    <source>
        <dbReference type="Proteomes" id="UP000762676"/>
    </source>
</evidence>